<dbReference type="EMBL" id="UYRV01028384">
    <property type="protein sequence ID" value="VDK82305.1"/>
    <property type="molecule type" value="Genomic_DNA"/>
</dbReference>
<feature type="transmembrane region" description="Helical" evidence="1">
    <location>
        <begin position="51"/>
        <end position="80"/>
    </location>
</feature>
<accession>A0A3P6TMP4</accession>
<dbReference type="Proteomes" id="UP000271889">
    <property type="component" value="Unassembled WGS sequence"/>
</dbReference>
<evidence type="ECO:0000256" key="1">
    <source>
        <dbReference type="SAM" id="Phobius"/>
    </source>
</evidence>
<keyword evidence="3" id="KW-1185">Reference proteome</keyword>
<organism evidence="2 3">
    <name type="scientific">Cylicostephanus goldi</name>
    <name type="common">Nematode worm</name>
    <dbReference type="NCBI Taxonomy" id="71465"/>
    <lineage>
        <taxon>Eukaryota</taxon>
        <taxon>Metazoa</taxon>
        <taxon>Ecdysozoa</taxon>
        <taxon>Nematoda</taxon>
        <taxon>Chromadorea</taxon>
        <taxon>Rhabditida</taxon>
        <taxon>Rhabditina</taxon>
        <taxon>Rhabditomorpha</taxon>
        <taxon>Strongyloidea</taxon>
        <taxon>Strongylidae</taxon>
        <taxon>Cylicostephanus</taxon>
    </lineage>
</organism>
<dbReference type="OrthoDB" id="5859709at2759"/>
<keyword evidence="1" id="KW-1133">Transmembrane helix</keyword>
<evidence type="ECO:0000313" key="2">
    <source>
        <dbReference type="EMBL" id="VDK82305.1"/>
    </source>
</evidence>
<feature type="non-terminal residue" evidence="2">
    <location>
        <position position="107"/>
    </location>
</feature>
<feature type="transmembrane region" description="Helical" evidence="1">
    <location>
        <begin position="12"/>
        <end position="30"/>
    </location>
</feature>
<protein>
    <submittedName>
        <fullName evidence="2">Uncharacterized protein</fullName>
    </submittedName>
</protein>
<dbReference type="AlphaFoldDB" id="A0A3P6TMP4"/>
<reference evidence="2 3" key="1">
    <citation type="submission" date="2018-11" db="EMBL/GenBank/DDBJ databases">
        <authorList>
            <consortium name="Pathogen Informatics"/>
        </authorList>
    </citation>
    <scope>NUCLEOTIDE SEQUENCE [LARGE SCALE GENOMIC DNA]</scope>
</reference>
<sequence>MTILREPTLLKVQLTQSIFMAALTGVIYLNDSYTQEKVVNINGSLFQMVSTMAFMFQFAVVHLPNFTLCALLFGTILYWMSRLTPLWDTFLFYLLVAVLVQNTTISI</sequence>
<gene>
    <name evidence="2" type="ORF">CGOC_LOCUS7951</name>
</gene>
<proteinExistence type="predicted"/>
<evidence type="ECO:0000313" key="3">
    <source>
        <dbReference type="Proteomes" id="UP000271889"/>
    </source>
</evidence>
<keyword evidence="1" id="KW-0472">Membrane</keyword>
<feature type="transmembrane region" description="Helical" evidence="1">
    <location>
        <begin position="86"/>
        <end position="105"/>
    </location>
</feature>
<name>A0A3P6TMP4_CYLGO</name>
<keyword evidence="1" id="KW-0812">Transmembrane</keyword>